<protein>
    <submittedName>
        <fullName evidence="1">Uncharacterized protein</fullName>
    </submittedName>
</protein>
<sequence length="163" mass="18802">MYTILPALDQDTVDKLIALRKELTMSDSTGTRLRIGKNIRDKESRYRYSRWFSWNRHQRAKYKELIPEQIVSRSIQCWFLEFEPEVGFLDTMTYWVGMPSCGTAIAYALQDDMYINLEGNNIHVKKGEGIAFHLSTVHQVNPSSAGGLWACVMTRTCHTTCKT</sequence>
<reference evidence="1 2" key="1">
    <citation type="submission" date="2019-02" db="EMBL/GenBank/DDBJ databases">
        <authorList>
            <person name="Frampton R.A."/>
            <person name="Wojtus J.K."/>
            <person name="Fineran P.C."/>
            <person name="Hendrickson H.L."/>
        </authorList>
    </citation>
    <scope>NUCLEOTIDE SEQUENCE [LARGE SCALE GENOMIC DNA]</scope>
</reference>
<accession>A0A481W626</accession>
<dbReference type="Proteomes" id="UP000294134">
    <property type="component" value="Segment"/>
</dbReference>
<organism evidence="1 2">
    <name type="scientific">Pseudomonas phage Psa21</name>
    <dbReference type="NCBI Taxonomy" id="2530023"/>
    <lineage>
        <taxon>Viruses</taxon>
        <taxon>Duplodnaviria</taxon>
        <taxon>Heunggongvirae</taxon>
        <taxon>Uroviricota</taxon>
        <taxon>Caudoviricetes</taxon>
        <taxon>Chimalliviridae</taxon>
        <taxon>Tepukevirus</taxon>
        <taxon>Tepukevirus Psa21</taxon>
    </lineage>
</organism>
<name>A0A481W626_9CAUD</name>
<evidence type="ECO:0000313" key="2">
    <source>
        <dbReference type="Proteomes" id="UP000294134"/>
    </source>
</evidence>
<proteinExistence type="predicted"/>
<evidence type="ECO:0000313" key="1">
    <source>
        <dbReference type="EMBL" id="QBJ02717.1"/>
    </source>
</evidence>
<dbReference type="EMBL" id="MK552327">
    <property type="protein sequence ID" value="QBJ02717.1"/>
    <property type="molecule type" value="Genomic_DNA"/>
</dbReference>
<keyword evidence="2" id="KW-1185">Reference proteome</keyword>
<gene>
    <name evidence="1" type="ORF">PSA21_191</name>
</gene>